<dbReference type="SMART" id="SM01381">
    <property type="entry name" value="7TM_GPCR_Srsx"/>
    <property type="match status" value="1"/>
</dbReference>
<dbReference type="GO" id="GO:0005886">
    <property type="term" value="C:plasma membrane"/>
    <property type="evidence" value="ECO:0007669"/>
    <property type="project" value="UniProtKB-SubCell"/>
</dbReference>
<dbReference type="Pfam" id="PF00001">
    <property type="entry name" value="7tm_1"/>
    <property type="match status" value="1"/>
</dbReference>
<protein>
    <recommendedName>
        <fullName evidence="8">G-protein coupled receptors family 1 profile domain-containing protein</fullName>
    </recommendedName>
</protein>
<accession>A0A913XE39</accession>
<keyword evidence="4 7" id="KW-1133">Transmembrane helix</keyword>
<dbReference type="Proteomes" id="UP000887567">
    <property type="component" value="Unplaced"/>
</dbReference>
<dbReference type="EnsemblMetazoa" id="XM_021047383.2">
    <property type="protein sequence ID" value="XP_020903042.1"/>
    <property type="gene ID" value="LOC110241522"/>
</dbReference>
<dbReference type="KEGG" id="epa:110241522"/>
<keyword evidence="10" id="KW-1185">Reference proteome</keyword>
<proteinExistence type="inferred from homology"/>
<dbReference type="PROSITE" id="PS50262">
    <property type="entry name" value="G_PROTEIN_RECEP_F1_2"/>
    <property type="match status" value="1"/>
</dbReference>
<dbReference type="OrthoDB" id="5963771at2759"/>
<evidence type="ECO:0000256" key="6">
    <source>
        <dbReference type="RuleBase" id="RU000688"/>
    </source>
</evidence>
<feature type="transmembrane region" description="Helical" evidence="7">
    <location>
        <begin position="42"/>
        <end position="63"/>
    </location>
</feature>
<keyword evidence="6" id="KW-0675">Receptor</keyword>
<keyword evidence="3 6" id="KW-0812">Transmembrane</keyword>
<sequence>MNHSSYTTSPSSPGDGDKCFFLPEPQFNRVEDERYSTNVTTALINFAMIPFALCSNFLIVSVITRNPSFASPSNVLLACLAVSDFLVGLIVQPLYSCFRILENTRLYVPCPFRVVYSESFWICYGVSFMTLSALSCERYLALRLHLRYRELVTTQGVLHLVAIIWIFDVILTSLQWVDHGSFVRHMQISIFLLCVFLTVIVQFKIFGIIRHHQRQITEQTLNPSQVSFAAIQTKLAKNMAYIVGFYLMFNLPVLVVQMCQFAGVEFSSLNVFSWVETIAFTKSSVNPVICGWRNAEIRQEVIKKLRKCFRREIAIQQNGIE</sequence>
<comment type="similarity">
    <text evidence="6">Belongs to the G-protein coupled receptor 1 family.</text>
</comment>
<feature type="transmembrane region" description="Helical" evidence="7">
    <location>
        <begin position="239"/>
        <end position="258"/>
    </location>
</feature>
<keyword evidence="6" id="KW-0297">G-protein coupled receptor</keyword>
<evidence type="ECO:0000259" key="8">
    <source>
        <dbReference type="PROSITE" id="PS50262"/>
    </source>
</evidence>
<feature type="transmembrane region" description="Helical" evidence="7">
    <location>
        <begin position="75"/>
        <end position="95"/>
    </location>
</feature>
<keyword evidence="6" id="KW-0807">Transducer</keyword>
<keyword evidence="2" id="KW-1003">Cell membrane</keyword>
<dbReference type="InterPro" id="IPR017452">
    <property type="entry name" value="GPCR_Rhodpsn_7TM"/>
</dbReference>
<evidence type="ECO:0000256" key="7">
    <source>
        <dbReference type="SAM" id="Phobius"/>
    </source>
</evidence>
<evidence type="ECO:0000313" key="10">
    <source>
        <dbReference type="Proteomes" id="UP000887567"/>
    </source>
</evidence>
<feature type="transmembrane region" description="Helical" evidence="7">
    <location>
        <begin position="157"/>
        <end position="176"/>
    </location>
</feature>
<evidence type="ECO:0000313" key="9">
    <source>
        <dbReference type="EnsemblMetazoa" id="XP_020903042.1"/>
    </source>
</evidence>
<dbReference type="CDD" id="cd00637">
    <property type="entry name" value="7tm_classA_rhodopsin-like"/>
    <property type="match status" value="1"/>
</dbReference>
<dbReference type="PROSITE" id="PS00237">
    <property type="entry name" value="G_PROTEIN_RECEP_F1_1"/>
    <property type="match status" value="1"/>
</dbReference>
<keyword evidence="5 7" id="KW-0472">Membrane</keyword>
<evidence type="ECO:0000256" key="5">
    <source>
        <dbReference type="ARBA" id="ARBA00023136"/>
    </source>
</evidence>
<dbReference type="PANTHER" id="PTHR22750">
    <property type="entry name" value="G-PROTEIN COUPLED RECEPTOR"/>
    <property type="match status" value="1"/>
</dbReference>
<evidence type="ECO:0000256" key="1">
    <source>
        <dbReference type="ARBA" id="ARBA00004651"/>
    </source>
</evidence>
<dbReference type="RefSeq" id="XP_020903042.1">
    <property type="nucleotide sequence ID" value="XM_021047383.2"/>
</dbReference>
<feature type="domain" description="G-protein coupled receptors family 1 profile" evidence="8">
    <location>
        <begin position="55"/>
        <end position="290"/>
    </location>
</feature>
<evidence type="ECO:0000256" key="2">
    <source>
        <dbReference type="ARBA" id="ARBA00022475"/>
    </source>
</evidence>
<comment type="subcellular location">
    <subcellularLocation>
        <location evidence="1">Cell membrane</location>
        <topology evidence="1">Multi-pass membrane protein</topology>
    </subcellularLocation>
</comment>
<dbReference type="GeneID" id="110241522"/>
<organism evidence="9 10">
    <name type="scientific">Exaiptasia diaphana</name>
    <name type="common">Tropical sea anemone</name>
    <name type="synonym">Aiptasia pulchella</name>
    <dbReference type="NCBI Taxonomy" id="2652724"/>
    <lineage>
        <taxon>Eukaryota</taxon>
        <taxon>Metazoa</taxon>
        <taxon>Cnidaria</taxon>
        <taxon>Anthozoa</taxon>
        <taxon>Hexacorallia</taxon>
        <taxon>Actiniaria</taxon>
        <taxon>Aiptasiidae</taxon>
        <taxon>Exaiptasia</taxon>
    </lineage>
</organism>
<reference evidence="9" key="1">
    <citation type="submission" date="2022-11" db="UniProtKB">
        <authorList>
            <consortium name="EnsemblMetazoa"/>
        </authorList>
    </citation>
    <scope>IDENTIFICATION</scope>
</reference>
<dbReference type="OMA" id="VFSWVET"/>
<dbReference type="InterPro" id="IPR000276">
    <property type="entry name" value="GPCR_Rhodpsn"/>
</dbReference>
<dbReference type="Gene3D" id="1.20.1070.10">
    <property type="entry name" value="Rhodopsin 7-helix transmembrane proteins"/>
    <property type="match status" value="1"/>
</dbReference>
<evidence type="ECO:0000256" key="4">
    <source>
        <dbReference type="ARBA" id="ARBA00022989"/>
    </source>
</evidence>
<evidence type="ECO:0000256" key="3">
    <source>
        <dbReference type="ARBA" id="ARBA00022692"/>
    </source>
</evidence>
<dbReference type="PRINTS" id="PR00237">
    <property type="entry name" value="GPCRRHODOPSN"/>
</dbReference>
<feature type="transmembrane region" description="Helical" evidence="7">
    <location>
        <begin position="188"/>
        <end position="209"/>
    </location>
</feature>
<dbReference type="SUPFAM" id="SSF81321">
    <property type="entry name" value="Family A G protein-coupled receptor-like"/>
    <property type="match status" value="1"/>
</dbReference>
<feature type="transmembrane region" description="Helical" evidence="7">
    <location>
        <begin position="115"/>
        <end position="136"/>
    </location>
</feature>
<dbReference type="AlphaFoldDB" id="A0A913XE39"/>
<name>A0A913XE39_EXADI</name>
<dbReference type="GO" id="GO:0004930">
    <property type="term" value="F:G protein-coupled receptor activity"/>
    <property type="evidence" value="ECO:0007669"/>
    <property type="project" value="UniProtKB-KW"/>
</dbReference>